<comment type="caution">
    <text evidence="1">The sequence shown here is derived from an EMBL/GenBank/DDBJ whole genome shotgun (WGS) entry which is preliminary data.</text>
</comment>
<dbReference type="AlphaFoldDB" id="A0AAV7THF0"/>
<dbReference type="Proteomes" id="UP001066276">
    <property type="component" value="Chromosome 3_2"/>
</dbReference>
<keyword evidence="2" id="KW-1185">Reference proteome</keyword>
<accession>A0AAV7THF0</accession>
<evidence type="ECO:0000313" key="1">
    <source>
        <dbReference type="EMBL" id="KAJ1175843.1"/>
    </source>
</evidence>
<reference evidence="1" key="1">
    <citation type="journal article" date="2022" name="bioRxiv">
        <title>Sequencing and chromosome-scale assembly of the giantPleurodeles waltlgenome.</title>
        <authorList>
            <person name="Brown T."/>
            <person name="Elewa A."/>
            <person name="Iarovenko S."/>
            <person name="Subramanian E."/>
            <person name="Araus A.J."/>
            <person name="Petzold A."/>
            <person name="Susuki M."/>
            <person name="Suzuki K.-i.T."/>
            <person name="Hayashi T."/>
            <person name="Toyoda A."/>
            <person name="Oliveira C."/>
            <person name="Osipova E."/>
            <person name="Leigh N.D."/>
            <person name="Simon A."/>
            <person name="Yun M.H."/>
        </authorList>
    </citation>
    <scope>NUCLEOTIDE SEQUENCE</scope>
    <source>
        <strain evidence="1">20211129_DDA</strain>
        <tissue evidence="1">Liver</tissue>
    </source>
</reference>
<name>A0AAV7THF0_PLEWA</name>
<sequence length="102" mass="11620">MNHRIDARPTRDDAARIPERNRFSTCCAGESFTQEDDDSPVDLPVMDYPDDMDDQLTTISQETLQDVLGTLQIPPPVARRSTHVAAIPEEPLHLYDLHLKHR</sequence>
<gene>
    <name evidence="1" type="ORF">NDU88_001128</name>
</gene>
<dbReference type="EMBL" id="JANPWB010000006">
    <property type="protein sequence ID" value="KAJ1175843.1"/>
    <property type="molecule type" value="Genomic_DNA"/>
</dbReference>
<organism evidence="1 2">
    <name type="scientific">Pleurodeles waltl</name>
    <name type="common">Iberian ribbed newt</name>
    <dbReference type="NCBI Taxonomy" id="8319"/>
    <lineage>
        <taxon>Eukaryota</taxon>
        <taxon>Metazoa</taxon>
        <taxon>Chordata</taxon>
        <taxon>Craniata</taxon>
        <taxon>Vertebrata</taxon>
        <taxon>Euteleostomi</taxon>
        <taxon>Amphibia</taxon>
        <taxon>Batrachia</taxon>
        <taxon>Caudata</taxon>
        <taxon>Salamandroidea</taxon>
        <taxon>Salamandridae</taxon>
        <taxon>Pleurodelinae</taxon>
        <taxon>Pleurodeles</taxon>
    </lineage>
</organism>
<proteinExistence type="predicted"/>
<evidence type="ECO:0000313" key="2">
    <source>
        <dbReference type="Proteomes" id="UP001066276"/>
    </source>
</evidence>
<protein>
    <submittedName>
        <fullName evidence="1">Uncharacterized protein</fullName>
    </submittedName>
</protein>